<gene>
    <name evidence="15" type="ORF">A3770_08p53020</name>
</gene>
<name>A0A5B8MSA0_9CHLO</name>
<dbReference type="FunFam" id="3.40.50.1100:FF:000007">
    <property type="entry name" value="L-threonine dehydratase catabolic TdcB"/>
    <property type="match status" value="1"/>
</dbReference>
<comment type="cofactor">
    <cofactor evidence="1">
        <name>Ca(2+)</name>
        <dbReference type="ChEBI" id="CHEBI:29108"/>
    </cofactor>
</comment>
<evidence type="ECO:0000256" key="8">
    <source>
        <dbReference type="ARBA" id="ARBA00023239"/>
    </source>
</evidence>
<dbReference type="GO" id="GO:0018114">
    <property type="term" value="F:threonine racemase activity"/>
    <property type="evidence" value="ECO:0007669"/>
    <property type="project" value="TreeGrafter"/>
</dbReference>
<evidence type="ECO:0000256" key="12">
    <source>
        <dbReference type="ARBA" id="ARBA00070760"/>
    </source>
</evidence>
<dbReference type="FunFam" id="3.40.50.1100:FF:000005">
    <property type="entry name" value="Threonine dehydratase catabolic"/>
    <property type="match status" value="1"/>
</dbReference>
<reference evidence="15 16" key="1">
    <citation type="submission" date="2018-07" db="EMBL/GenBank/DDBJ databases">
        <title>The complete nuclear genome of the prasinophyte Chloropicon primus (CCMP1205).</title>
        <authorList>
            <person name="Pombert J.-F."/>
            <person name="Otis C."/>
            <person name="Turmel M."/>
            <person name="Lemieux C."/>
        </authorList>
    </citation>
    <scope>NUCLEOTIDE SEQUENCE [LARGE SCALE GENOMIC DNA]</scope>
    <source>
        <strain evidence="15 16">CCMP1205</strain>
    </source>
</reference>
<evidence type="ECO:0000256" key="5">
    <source>
        <dbReference type="ARBA" id="ARBA00010869"/>
    </source>
</evidence>
<dbReference type="GO" id="GO:0030378">
    <property type="term" value="F:serine racemase activity"/>
    <property type="evidence" value="ECO:0007669"/>
    <property type="project" value="UniProtKB-EC"/>
</dbReference>
<dbReference type="EC" id="5.1.1.18" evidence="11"/>
<dbReference type="InterPro" id="IPR001926">
    <property type="entry name" value="TrpB-like_PALP"/>
</dbReference>
<dbReference type="Pfam" id="PF00291">
    <property type="entry name" value="PALP"/>
    <property type="match status" value="1"/>
</dbReference>
<evidence type="ECO:0000256" key="13">
    <source>
        <dbReference type="ARBA" id="ARBA00081761"/>
    </source>
</evidence>
<dbReference type="Proteomes" id="UP000316726">
    <property type="component" value="Chromosome 8"/>
</dbReference>
<dbReference type="InterPro" id="IPR000634">
    <property type="entry name" value="Ser/Thr_deHydtase_PyrdxlP-BS"/>
</dbReference>
<dbReference type="InterPro" id="IPR036052">
    <property type="entry name" value="TrpB-like_PALP_sf"/>
</dbReference>
<feature type="domain" description="Tryptophan synthase beta chain-like PALP" evidence="14">
    <location>
        <begin position="30"/>
        <end position="328"/>
    </location>
</feature>
<dbReference type="AlphaFoldDB" id="A0A5B8MSA0"/>
<dbReference type="GO" id="GO:0006563">
    <property type="term" value="P:L-serine metabolic process"/>
    <property type="evidence" value="ECO:0007669"/>
    <property type="project" value="UniProtKB-ARBA"/>
</dbReference>
<evidence type="ECO:0000256" key="4">
    <source>
        <dbReference type="ARBA" id="ARBA00001946"/>
    </source>
</evidence>
<dbReference type="Gene3D" id="3.40.50.1100">
    <property type="match status" value="2"/>
</dbReference>
<evidence type="ECO:0000256" key="1">
    <source>
        <dbReference type="ARBA" id="ARBA00001913"/>
    </source>
</evidence>
<dbReference type="PROSITE" id="PS00165">
    <property type="entry name" value="DEHYDRATASE_SER_THR"/>
    <property type="match status" value="1"/>
</dbReference>
<protein>
    <recommendedName>
        <fullName evidence="12">Serine racemase</fullName>
        <ecNumber evidence="10">4.3.1.18</ecNumber>
        <ecNumber evidence="11">5.1.1.18</ecNumber>
    </recommendedName>
    <alternativeName>
        <fullName evidence="13">D-serine dehydratase</fullName>
    </alternativeName>
</protein>
<evidence type="ECO:0000256" key="2">
    <source>
        <dbReference type="ARBA" id="ARBA00001933"/>
    </source>
</evidence>
<dbReference type="GO" id="GO:0003941">
    <property type="term" value="F:L-serine ammonia-lyase activity"/>
    <property type="evidence" value="ECO:0007669"/>
    <property type="project" value="TreeGrafter"/>
</dbReference>
<dbReference type="GO" id="GO:0030170">
    <property type="term" value="F:pyridoxal phosphate binding"/>
    <property type="evidence" value="ECO:0007669"/>
    <property type="project" value="InterPro"/>
</dbReference>
<keyword evidence="6" id="KW-0460">Magnesium</keyword>
<dbReference type="OrthoDB" id="4418812at2759"/>
<keyword evidence="7" id="KW-0663">Pyridoxal phosphate</keyword>
<evidence type="ECO:0000313" key="16">
    <source>
        <dbReference type="Proteomes" id="UP000316726"/>
    </source>
</evidence>
<evidence type="ECO:0000259" key="14">
    <source>
        <dbReference type="Pfam" id="PF00291"/>
    </source>
</evidence>
<comment type="function">
    <text evidence="9">Catalyzes the synthesis of D-serine from L-serine. Has dehydratase activity towards both L-serine and D-serine.</text>
</comment>
<dbReference type="GO" id="GO:0070179">
    <property type="term" value="P:D-serine biosynthetic process"/>
    <property type="evidence" value="ECO:0007669"/>
    <property type="project" value="TreeGrafter"/>
</dbReference>
<evidence type="ECO:0000256" key="7">
    <source>
        <dbReference type="ARBA" id="ARBA00022898"/>
    </source>
</evidence>
<dbReference type="EMBL" id="CP031041">
    <property type="protein sequence ID" value="QDZ22784.1"/>
    <property type="molecule type" value="Genomic_DNA"/>
</dbReference>
<evidence type="ECO:0000313" key="15">
    <source>
        <dbReference type="EMBL" id="QDZ22784.1"/>
    </source>
</evidence>
<proteinExistence type="inferred from homology"/>
<sequence>MGGERRSEYVFKGEGEEISLDDVYAAREIVSKHAKRTPVFTNETISSLAERELSFKMEVFQKTGSFKIRGALNAIFSLSDEEAANGVVTHSSGNHAQATALAAKLRGIPAYIVVPENAPKVKVKAIRGYGGQITFCGLTMQDREDACNKIQSEKGCTFVAPFNQKETICGQATIGLELMEQTDCGLDAIVVPISGGGMTSGIAIAAKSLNPNIKIIAAEPRGVNDAADVHKSKCAGELQVDAAKPKTLADGLQAKMGNLTWAVVKELVDDVIVVSEEEIVQAMQLIYERMKVVVEPSAAVGVAATLSEEMRQKFDKSEYRNVGVILCGGNADFSAVGFWDAWTKRWKSFAS</sequence>
<dbReference type="GO" id="GO:0005524">
    <property type="term" value="F:ATP binding"/>
    <property type="evidence" value="ECO:0007669"/>
    <property type="project" value="TreeGrafter"/>
</dbReference>
<evidence type="ECO:0000256" key="9">
    <source>
        <dbReference type="ARBA" id="ARBA00053278"/>
    </source>
</evidence>
<evidence type="ECO:0000256" key="10">
    <source>
        <dbReference type="ARBA" id="ARBA00066349"/>
    </source>
</evidence>
<evidence type="ECO:0000256" key="3">
    <source>
        <dbReference type="ARBA" id="ARBA00001936"/>
    </source>
</evidence>
<keyword evidence="8" id="KW-0456">Lyase</keyword>
<comment type="cofactor">
    <cofactor evidence="2">
        <name>pyridoxal 5'-phosphate</name>
        <dbReference type="ChEBI" id="CHEBI:597326"/>
    </cofactor>
</comment>
<comment type="cofactor">
    <cofactor evidence="3">
        <name>Mn(2+)</name>
        <dbReference type="ChEBI" id="CHEBI:29035"/>
    </cofactor>
</comment>
<organism evidence="15 16">
    <name type="scientific">Chloropicon primus</name>
    <dbReference type="NCBI Taxonomy" id="1764295"/>
    <lineage>
        <taxon>Eukaryota</taxon>
        <taxon>Viridiplantae</taxon>
        <taxon>Chlorophyta</taxon>
        <taxon>Chloropicophyceae</taxon>
        <taxon>Chloropicales</taxon>
        <taxon>Chloropicaceae</taxon>
        <taxon>Chloropicon</taxon>
    </lineage>
</organism>
<comment type="similarity">
    <text evidence="5">Belongs to the serine/threonine dehydratase family.</text>
</comment>
<keyword evidence="16" id="KW-1185">Reference proteome</keyword>
<dbReference type="GO" id="GO:0008721">
    <property type="term" value="F:D-serine ammonia-lyase activity"/>
    <property type="evidence" value="ECO:0007669"/>
    <property type="project" value="UniProtKB-EC"/>
</dbReference>
<dbReference type="STRING" id="1764295.A0A5B8MSA0"/>
<dbReference type="CDD" id="cd01562">
    <property type="entry name" value="Thr-dehyd"/>
    <property type="match status" value="1"/>
</dbReference>
<dbReference type="EC" id="4.3.1.18" evidence="10"/>
<dbReference type="PANTHER" id="PTHR43050">
    <property type="entry name" value="SERINE / THREONINE RACEMASE FAMILY MEMBER"/>
    <property type="match status" value="1"/>
</dbReference>
<accession>A0A5B8MSA0</accession>
<comment type="cofactor">
    <cofactor evidence="4">
        <name>Mg(2+)</name>
        <dbReference type="ChEBI" id="CHEBI:18420"/>
    </cofactor>
</comment>
<evidence type="ECO:0000256" key="11">
    <source>
        <dbReference type="ARBA" id="ARBA00066592"/>
    </source>
</evidence>
<dbReference type="PANTHER" id="PTHR43050:SF1">
    <property type="entry name" value="SERINE RACEMASE"/>
    <property type="match status" value="1"/>
</dbReference>
<evidence type="ECO:0000256" key="6">
    <source>
        <dbReference type="ARBA" id="ARBA00022842"/>
    </source>
</evidence>
<dbReference type="SUPFAM" id="SSF53686">
    <property type="entry name" value="Tryptophan synthase beta subunit-like PLP-dependent enzymes"/>
    <property type="match status" value="1"/>
</dbReference>
<dbReference type="GO" id="GO:0000287">
    <property type="term" value="F:magnesium ion binding"/>
    <property type="evidence" value="ECO:0007669"/>
    <property type="project" value="TreeGrafter"/>
</dbReference>